<dbReference type="GeneID" id="81407529"/>
<keyword evidence="2" id="KW-1185">Reference proteome</keyword>
<reference evidence="1" key="2">
    <citation type="journal article" date="2023" name="IMA Fungus">
        <title>Comparative genomic study of the Penicillium genus elucidates a diverse pangenome and 15 lateral gene transfer events.</title>
        <authorList>
            <person name="Petersen C."/>
            <person name="Sorensen T."/>
            <person name="Nielsen M.R."/>
            <person name="Sondergaard T.E."/>
            <person name="Sorensen J.L."/>
            <person name="Fitzpatrick D.A."/>
            <person name="Frisvad J.C."/>
            <person name="Nielsen K.L."/>
        </authorList>
    </citation>
    <scope>NUCLEOTIDE SEQUENCE</scope>
    <source>
        <strain evidence="1">IBT 22155</strain>
    </source>
</reference>
<dbReference type="Proteomes" id="UP001149079">
    <property type="component" value="Unassembled WGS sequence"/>
</dbReference>
<dbReference type="GO" id="GO:0016616">
    <property type="term" value="F:oxidoreductase activity, acting on the CH-OH group of donors, NAD or NADP as acceptor"/>
    <property type="evidence" value="ECO:0007669"/>
    <property type="project" value="TreeGrafter"/>
</dbReference>
<evidence type="ECO:0000313" key="2">
    <source>
        <dbReference type="Proteomes" id="UP001149079"/>
    </source>
</evidence>
<dbReference type="RefSeq" id="XP_056521955.1">
    <property type="nucleotide sequence ID" value="XM_056668359.1"/>
</dbReference>
<reference evidence="1" key="1">
    <citation type="submission" date="2022-11" db="EMBL/GenBank/DDBJ databases">
        <authorList>
            <person name="Petersen C."/>
        </authorList>
    </citation>
    <scope>NUCLEOTIDE SEQUENCE</scope>
    <source>
        <strain evidence="1">IBT 22155</strain>
    </source>
</reference>
<gene>
    <name evidence="1" type="ORF">N7515_007615</name>
</gene>
<accession>A0A9W9GYC0</accession>
<dbReference type="SUPFAM" id="SSF51735">
    <property type="entry name" value="NAD(P)-binding Rossmann-fold domains"/>
    <property type="match status" value="1"/>
</dbReference>
<dbReference type="PANTHER" id="PTHR45458:SF3">
    <property type="entry name" value="CHAIN DEHYDROGENASE (ATSC), PUTATIVE-RELATED"/>
    <property type="match status" value="1"/>
</dbReference>
<protein>
    <submittedName>
        <fullName evidence="1">Uncharacterized protein</fullName>
    </submittedName>
</protein>
<proteinExistence type="predicted"/>
<dbReference type="Pfam" id="PF00106">
    <property type="entry name" value="adh_short"/>
    <property type="match status" value="1"/>
</dbReference>
<sequence length="108" mass="12078">MPVYVITGVSRGIGFELLKQISEDQENLVVGLVRDRAATEKKIAAELGSRPNVHIRHADLTEYASLKQAATDTASSPFSILYLEKKMSIVFHSSGESLYQLLHYRRQS</sequence>
<dbReference type="PANTHER" id="PTHR45458">
    <property type="entry name" value="SHORT-CHAIN DEHYDROGENASE/REDUCTASE SDR"/>
    <property type="match status" value="1"/>
</dbReference>
<dbReference type="EMBL" id="JAPQKL010000005">
    <property type="protein sequence ID" value="KAJ5131576.1"/>
    <property type="molecule type" value="Genomic_DNA"/>
</dbReference>
<comment type="caution">
    <text evidence="1">The sequence shown here is derived from an EMBL/GenBank/DDBJ whole genome shotgun (WGS) entry which is preliminary data.</text>
</comment>
<dbReference type="InterPro" id="IPR002347">
    <property type="entry name" value="SDR_fam"/>
</dbReference>
<dbReference type="InterPro" id="IPR052184">
    <property type="entry name" value="SDR_enzymes"/>
</dbReference>
<dbReference type="AlphaFoldDB" id="A0A9W9GYC0"/>
<name>A0A9W9GYC0_9EURO</name>
<organism evidence="1 2">
    <name type="scientific">Penicillium bovifimosum</name>
    <dbReference type="NCBI Taxonomy" id="126998"/>
    <lineage>
        <taxon>Eukaryota</taxon>
        <taxon>Fungi</taxon>
        <taxon>Dikarya</taxon>
        <taxon>Ascomycota</taxon>
        <taxon>Pezizomycotina</taxon>
        <taxon>Eurotiomycetes</taxon>
        <taxon>Eurotiomycetidae</taxon>
        <taxon>Eurotiales</taxon>
        <taxon>Aspergillaceae</taxon>
        <taxon>Penicillium</taxon>
    </lineage>
</organism>
<dbReference type="OrthoDB" id="7289984at2759"/>
<dbReference type="Gene3D" id="3.40.50.720">
    <property type="entry name" value="NAD(P)-binding Rossmann-like Domain"/>
    <property type="match status" value="1"/>
</dbReference>
<dbReference type="InterPro" id="IPR036291">
    <property type="entry name" value="NAD(P)-bd_dom_sf"/>
</dbReference>
<evidence type="ECO:0000313" key="1">
    <source>
        <dbReference type="EMBL" id="KAJ5131576.1"/>
    </source>
</evidence>